<comment type="caution">
    <text evidence="1">The sequence shown here is derived from an EMBL/GenBank/DDBJ whole genome shotgun (WGS) entry which is preliminary data.</text>
</comment>
<dbReference type="OrthoDB" id="4509506at2759"/>
<gene>
    <name evidence="1" type="ORF">EPUL_006003</name>
</gene>
<feature type="non-terminal residue" evidence="1">
    <location>
        <position position="69"/>
    </location>
</feature>
<evidence type="ECO:0000313" key="1">
    <source>
        <dbReference type="EMBL" id="POS82174.1"/>
    </source>
</evidence>
<reference evidence="1 2" key="1">
    <citation type="submission" date="2017-10" db="EMBL/GenBank/DDBJ databases">
        <title>Development of genomic resources for the powdery mildew, Erysiphe pulchra.</title>
        <authorList>
            <person name="Wadl P.A."/>
            <person name="Mack B.M."/>
            <person name="Moore G."/>
            <person name="Beltz S.B."/>
        </authorList>
    </citation>
    <scope>NUCLEOTIDE SEQUENCE [LARGE SCALE GENOMIC DNA]</scope>
    <source>
        <strain evidence="1">Cflorida</strain>
    </source>
</reference>
<dbReference type="AlphaFoldDB" id="A0A2S4PJH2"/>
<accession>A0A2S4PJH2</accession>
<evidence type="ECO:0000313" key="2">
    <source>
        <dbReference type="Proteomes" id="UP000237438"/>
    </source>
</evidence>
<protein>
    <submittedName>
        <fullName evidence="1">Uncharacterized protein</fullName>
    </submittedName>
</protein>
<name>A0A2S4PJH2_9PEZI</name>
<proteinExistence type="predicted"/>
<organism evidence="1 2">
    <name type="scientific">Erysiphe pulchra</name>
    <dbReference type="NCBI Taxonomy" id="225359"/>
    <lineage>
        <taxon>Eukaryota</taxon>
        <taxon>Fungi</taxon>
        <taxon>Dikarya</taxon>
        <taxon>Ascomycota</taxon>
        <taxon>Pezizomycotina</taxon>
        <taxon>Leotiomycetes</taxon>
        <taxon>Erysiphales</taxon>
        <taxon>Erysiphaceae</taxon>
        <taxon>Erysiphe</taxon>
    </lineage>
</organism>
<sequence>MTRDMQNLQNTKRLPFVINAASISFLLPELEVDDYQPPVIKVERSEEYEINHILDLKRALGNGRRMKYL</sequence>
<dbReference type="Proteomes" id="UP000237438">
    <property type="component" value="Unassembled WGS sequence"/>
</dbReference>
<dbReference type="EMBL" id="PEDP01003821">
    <property type="protein sequence ID" value="POS82174.1"/>
    <property type="molecule type" value="Genomic_DNA"/>
</dbReference>
<keyword evidence="2" id="KW-1185">Reference proteome</keyword>